<dbReference type="InterPro" id="IPR012944">
    <property type="entry name" value="SusD_RagB_dom"/>
</dbReference>
<comment type="subcellular location">
    <subcellularLocation>
        <location evidence="1">Cell outer membrane</location>
    </subcellularLocation>
</comment>
<dbReference type="SUPFAM" id="SSF48452">
    <property type="entry name" value="TPR-like"/>
    <property type="match status" value="1"/>
</dbReference>
<evidence type="ECO:0000256" key="5">
    <source>
        <dbReference type="ARBA" id="ARBA00023237"/>
    </source>
</evidence>
<keyword evidence="5" id="KW-0998">Cell outer membrane</keyword>
<evidence type="ECO:0000313" key="8">
    <source>
        <dbReference type="Proteomes" id="UP000798808"/>
    </source>
</evidence>
<keyword evidence="8" id="KW-1185">Reference proteome</keyword>
<feature type="domain" description="RagB/SusD" evidence="6">
    <location>
        <begin position="315"/>
        <end position="489"/>
    </location>
</feature>
<evidence type="ECO:0000256" key="3">
    <source>
        <dbReference type="ARBA" id="ARBA00022729"/>
    </source>
</evidence>
<gene>
    <name evidence="7" type="ORF">E1163_28200</name>
</gene>
<sequence>MKTLITMKNLFSYILIITLLFTFGCSDLEEELNDGIAEGADSDVDLEQLLNGAYGNLRDLQSQDNLLVVTQHPTDEMAGPTRGRDWDDAGIWRVLHRHSWTTAHAYINNVWRTTNRNAYNAQQVLCNGATGSVAAQATFLRVYNDFLVLDNFGKIPRRACNENLLNPPTQLLTRAEAPAVLIAELEAVLNDLPTATGSPALATQNAARALLAKLYLNKAVYEATDPDGGAQEGPYNFAAADMTKVVEYVDAITGRSLDVNYFDNFIPDNGNASEELIFVSENTSGAAAGNARAYWFMTLHYNQNPSGWNGFVALSDLYNRFEPGDQRLYTELPYLAASGSGLNAGLLVGQQYNAAGQPLKDRAGNPLVFTEDFNLLETGPNLEVTGIRAIKYPPDFTTEGDAPDNDYVILRYADALLMKAEAILRGGTSSETALDIVNQVRTIRGATPLASLSEQDLLDERSRELYWEGWRRNDQIRFNSFLGTWQEKPSPSDKTRLLFPIPSEAISTNPELEQNPGY</sequence>
<keyword evidence="3" id="KW-0732">Signal</keyword>
<dbReference type="PROSITE" id="PS51257">
    <property type="entry name" value="PROKAR_LIPOPROTEIN"/>
    <property type="match status" value="1"/>
</dbReference>
<reference evidence="7 8" key="1">
    <citation type="submission" date="2019-02" db="EMBL/GenBank/DDBJ databases">
        <authorList>
            <person name="Goldberg S.R."/>
            <person name="Haltli B.A."/>
            <person name="Correa H."/>
            <person name="Russell K.G."/>
        </authorList>
    </citation>
    <scope>NUCLEOTIDE SEQUENCE [LARGE SCALE GENOMIC DNA]</scope>
    <source>
        <strain evidence="7 8">JCM 16186</strain>
    </source>
</reference>
<dbReference type="EMBL" id="SMLW01000674">
    <property type="protein sequence ID" value="MTI28875.1"/>
    <property type="molecule type" value="Genomic_DNA"/>
</dbReference>
<evidence type="ECO:0000259" key="6">
    <source>
        <dbReference type="Pfam" id="PF07980"/>
    </source>
</evidence>
<protein>
    <submittedName>
        <fullName evidence="7">RagB/SusD family nutrient uptake outer membrane protein</fullName>
    </submittedName>
</protein>
<evidence type="ECO:0000313" key="7">
    <source>
        <dbReference type="EMBL" id="MTI28875.1"/>
    </source>
</evidence>
<dbReference type="Proteomes" id="UP000798808">
    <property type="component" value="Unassembled WGS sequence"/>
</dbReference>
<name>A0ABW9S077_9BACT</name>
<proteinExistence type="inferred from homology"/>
<accession>A0ABW9S077</accession>
<comment type="similarity">
    <text evidence="2">Belongs to the SusD family.</text>
</comment>
<organism evidence="7 8">
    <name type="scientific">Fulvivirga kasyanovii</name>
    <dbReference type="NCBI Taxonomy" id="396812"/>
    <lineage>
        <taxon>Bacteria</taxon>
        <taxon>Pseudomonadati</taxon>
        <taxon>Bacteroidota</taxon>
        <taxon>Cytophagia</taxon>
        <taxon>Cytophagales</taxon>
        <taxon>Fulvivirgaceae</taxon>
        <taxon>Fulvivirga</taxon>
    </lineage>
</organism>
<evidence type="ECO:0000256" key="2">
    <source>
        <dbReference type="ARBA" id="ARBA00006275"/>
    </source>
</evidence>
<evidence type="ECO:0000256" key="4">
    <source>
        <dbReference type="ARBA" id="ARBA00023136"/>
    </source>
</evidence>
<comment type="caution">
    <text evidence="7">The sequence shown here is derived from an EMBL/GenBank/DDBJ whole genome shotgun (WGS) entry which is preliminary data.</text>
</comment>
<evidence type="ECO:0000256" key="1">
    <source>
        <dbReference type="ARBA" id="ARBA00004442"/>
    </source>
</evidence>
<dbReference type="Gene3D" id="1.25.40.390">
    <property type="match status" value="1"/>
</dbReference>
<keyword evidence="4" id="KW-0472">Membrane</keyword>
<dbReference type="Pfam" id="PF07980">
    <property type="entry name" value="SusD_RagB"/>
    <property type="match status" value="1"/>
</dbReference>
<dbReference type="InterPro" id="IPR011990">
    <property type="entry name" value="TPR-like_helical_dom_sf"/>
</dbReference>